<evidence type="ECO:0000313" key="6">
    <source>
        <dbReference type="EMBL" id="MPA70691.1"/>
    </source>
</evidence>
<evidence type="ECO:0000256" key="1">
    <source>
        <dbReference type="ARBA" id="ARBA00004141"/>
    </source>
</evidence>
<dbReference type="InterPro" id="IPR039175">
    <property type="entry name" value="TIM22"/>
</dbReference>
<dbReference type="GO" id="GO:0030943">
    <property type="term" value="F:mitochondrion targeting sequence binding"/>
    <property type="evidence" value="ECO:0007669"/>
    <property type="project" value="TreeGrafter"/>
</dbReference>
<gene>
    <name evidence="6" type="ORF">Din_040132</name>
</gene>
<proteinExistence type="predicted"/>
<evidence type="ECO:0008006" key="7">
    <source>
        <dbReference type="Google" id="ProtNLM"/>
    </source>
</evidence>
<keyword evidence="2" id="KW-0812">Transmembrane</keyword>
<sequence length="200" mass="21483">MATSEKTLEEEEVTSPSSSSSEGWKERILIPTLLAGIAGGGVGLVSKHRKVHGLPNISATYAANFAIVTGCYCGAREFVRASRASKPDDLLNSAIGGFGTGAVLGRLQGGQTGAFRYSIIFAVVGTTVDYATLKLKPVLNSFRESIVGDNDSTQKNGDWLKWPEWSPIQVLDEEALAAKKAREQQLFAQRNVHNLGKEES</sequence>
<dbReference type="GO" id="GO:0045039">
    <property type="term" value="P:protein insertion into mitochondrial inner membrane"/>
    <property type="evidence" value="ECO:0007669"/>
    <property type="project" value="InterPro"/>
</dbReference>
<comment type="subcellular location">
    <subcellularLocation>
        <location evidence="1">Membrane</location>
        <topology evidence="1">Multi-pass membrane protein</topology>
    </subcellularLocation>
</comment>
<evidence type="ECO:0000256" key="5">
    <source>
        <dbReference type="SAM" id="MobiDB-lite"/>
    </source>
</evidence>
<evidence type="ECO:0000256" key="4">
    <source>
        <dbReference type="ARBA" id="ARBA00023136"/>
    </source>
</evidence>
<dbReference type="PANTHER" id="PTHR14110:SF10">
    <property type="entry name" value="OS04G0376100 PROTEIN"/>
    <property type="match status" value="1"/>
</dbReference>
<reference evidence="6" key="1">
    <citation type="submission" date="2019-08" db="EMBL/GenBank/DDBJ databases">
        <title>Reference gene set and small RNA set construction with multiple tissues from Davidia involucrata Baill.</title>
        <authorList>
            <person name="Yang H."/>
            <person name="Zhou C."/>
            <person name="Li G."/>
            <person name="Wang J."/>
            <person name="Gao P."/>
            <person name="Wang M."/>
            <person name="Wang R."/>
            <person name="Zhao Y."/>
        </authorList>
    </citation>
    <scope>NUCLEOTIDE SEQUENCE</scope>
    <source>
        <tissue evidence="6">Mixed with DoveR01_LX</tissue>
    </source>
</reference>
<keyword evidence="4" id="KW-0472">Membrane</keyword>
<keyword evidence="3" id="KW-1133">Transmembrane helix</keyword>
<evidence type="ECO:0000256" key="3">
    <source>
        <dbReference type="ARBA" id="ARBA00022989"/>
    </source>
</evidence>
<name>A0A5B7BRW7_DAVIN</name>
<protein>
    <recommendedName>
        <fullName evidence="7">Mitochondrial inner membrane translocase subunit Tim17/Tim22/Tim23/peroxisomal protein PMP24</fullName>
    </recommendedName>
</protein>
<accession>A0A5B7BRW7</accession>
<dbReference type="PANTHER" id="PTHR14110">
    <property type="entry name" value="MITOCHONDRIAL IMPORT INNER MEMBRANE TRANSLOCASE SUBUNIT TIM22"/>
    <property type="match status" value="1"/>
</dbReference>
<feature type="region of interest" description="Disordered" evidence="5">
    <location>
        <begin position="1"/>
        <end position="22"/>
    </location>
</feature>
<dbReference type="EMBL" id="GHES01040132">
    <property type="protein sequence ID" value="MPA70691.1"/>
    <property type="molecule type" value="Transcribed_RNA"/>
</dbReference>
<dbReference type="GO" id="GO:0042721">
    <property type="term" value="C:TIM22 mitochondrial import inner membrane insertion complex"/>
    <property type="evidence" value="ECO:0007669"/>
    <property type="project" value="InterPro"/>
</dbReference>
<dbReference type="AlphaFoldDB" id="A0A5B7BRW7"/>
<dbReference type="GO" id="GO:0008320">
    <property type="term" value="F:protein transmembrane transporter activity"/>
    <property type="evidence" value="ECO:0007669"/>
    <property type="project" value="TreeGrafter"/>
</dbReference>
<organism evidence="6">
    <name type="scientific">Davidia involucrata</name>
    <name type="common">Dove tree</name>
    <dbReference type="NCBI Taxonomy" id="16924"/>
    <lineage>
        <taxon>Eukaryota</taxon>
        <taxon>Viridiplantae</taxon>
        <taxon>Streptophyta</taxon>
        <taxon>Embryophyta</taxon>
        <taxon>Tracheophyta</taxon>
        <taxon>Spermatophyta</taxon>
        <taxon>Magnoliopsida</taxon>
        <taxon>eudicotyledons</taxon>
        <taxon>Gunneridae</taxon>
        <taxon>Pentapetalae</taxon>
        <taxon>asterids</taxon>
        <taxon>Cornales</taxon>
        <taxon>Nyssaceae</taxon>
        <taxon>Davidia</taxon>
    </lineage>
</organism>
<evidence type="ECO:0000256" key="2">
    <source>
        <dbReference type="ARBA" id="ARBA00022692"/>
    </source>
</evidence>